<keyword evidence="7" id="KW-0479">Metal-binding</keyword>
<feature type="domain" description="Amidohydrolase-related" evidence="10">
    <location>
        <begin position="63"/>
        <end position="472"/>
    </location>
</feature>
<dbReference type="SUPFAM" id="SSF51338">
    <property type="entry name" value="Composite domain of metallo-dependent hydrolases"/>
    <property type="match status" value="1"/>
</dbReference>
<comment type="pathway">
    <text evidence="3">Nitrogen metabolism; (S)-allantoin degradation; allantoate from (S)-allantoin: step 1/1.</text>
</comment>
<name>G0VET1_NAUCA</name>
<dbReference type="FunCoup" id="G0VET1">
    <property type="interactions" value="1327"/>
</dbReference>
<keyword evidence="8" id="KW-0378">Hydrolase</keyword>
<dbReference type="PANTHER" id="PTHR43668">
    <property type="entry name" value="ALLANTOINASE"/>
    <property type="match status" value="1"/>
</dbReference>
<dbReference type="PANTHER" id="PTHR43668:SF2">
    <property type="entry name" value="ALLANTOINASE"/>
    <property type="match status" value="1"/>
</dbReference>
<evidence type="ECO:0000256" key="6">
    <source>
        <dbReference type="ARBA" id="ARBA00012863"/>
    </source>
</evidence>
<evidence type="ECO:0000313" key="12">
    <source>
        <dbReference type="Proteomes" id="UP000001640"/>
    </source>
</evidence>
<dbReference type="GO" id="GO:0004038">
    <property type="term" value="F:allantoinase activity"/>
    <property type="evidence" value="ECO:0007669"/>
    <property type="project" value="UniProtKB-EC"/>
</dbReference>
<dbReference type="OrthoDB" id="10258955at2759"/>
<dbReference type="FunFam" id="3.20.20.140:FF:000032">
    <property type="entry name" value="Allantoinase Dal1"/>
    <property type="match status" value="1"/>
</dbReference>
<evidence type="ECO:0000256" key="8">
    <source>
        <dbReference type="ARBA" id="ARBA00022801"/>
    </source>
</evidence>
<dbReference type="InterPro" id="IPR011059">
    <property type="entry name" value="Metal-dep_hydrolase_composite"/>
</dbReference>
<evidence type="ECO:0000256" key="7">
    <source>
        <dbReference type="ARBA" id="ARBA00022723"/>
    </source>
</evidence>
<dbReference type="EC" id="3.5.2.5" evidence="6"/>
<evidence type="ECO:0000313" key="11">
    <source>
        <dbReference type="EMBL" id="CCC70072.1"/>
    </source>
</evidence>
<dbReference type="Proteomes" id="UP000001640">
    <property type="component" value="Chromosome 4"/>
</dbReference>
<dbReference type="EMBL" id="HE576755">
    <property type="protein sequence ID" value="CCC70072.1"/>
    <property type="molecule type" value="Genomic_DNA"/>
</dbReference>
<dbReference type="InParanoid" id="G0VET1"/>
<dbReference type="HOGENOM" id="CLU_015572_4_0_1"/>
<reference evidence="11 12" key="1">
    <citation type="journal article" date="2011" name="Proc. Natl. Acad. Sci. U.S.A.">
        <title>Evolutionary erosion of yeast sex chromosomes by mating-type switching accidents.</title>
        <authorList>
            <person name="Gordon J.L."/>
            <person name="Armisen D."/>
            <person name="Proux-Wera E."/>
            <person name="Oheigeartaigh S.S."/>
            <person name="Byrne K.P."/>
            <person name="Wolfe K.H."/>
        </authorList>
    </citation>
    <scope>NUCLEOTIDE SEQUENCE [LARGE SCALE GENOMIC DNA]</scope>
    <source>
        <strain evidence="12">ATCC 76901 / BCRC 22586 / CBS 4309 / NBRC 1992 / NRRL Y-12630</strain>
    </source>
</reference>
<comment type="subunit">
    <text evidence="5">Homotetramer.</text>
</comment>
<dbReference type="GO" id="GO:0050897">
    <property type="term" value="F:cobalt ion binding"/>
    <property type="evidence" value="ECO:0007669"/>
    <property type="project" value="InterPro"/>
</dbReference>
<dbReference type="KEGG" id="ncs:NCAS_0D04910"/>
<comment type="cofactor">
    <cofactor evidence="2">
        <name>Zn(2+)</name>
        <dbReference type="ChEBI" id="CHEBI:29105"/>
    </cofactor>
</comment>
<evidence type="ECO:0000256" key="4">
    <source>
        <dbReference type="ARBA" id="ARBA00010368"/>
    </source>
</evidence>
<accession>G0VET1</accession>
<comment type="catalytic activity">
    <reaction evidence="1">
        <text>(S)-allantoin + H2O = allantoate + H(+)</text>
        <dbReference type="Rhea" id="RHEA:17029"/>
        <dbReference type="ChEBI" id="CHEBI:15377"/>
        <dbReference type="ChEBI" id="CHEBI:15378"/>
        <dbReference type="ChEBI" id="CHEBI:15678"/>
        <dbReference type="ChEBI" id="CHEBI:17536"/>
        <dbReference type="EC" id="3.5.2.5"/>
    </reaction>
</comment>
<evidence type="ECO:0000256" key="3">
    <source>
        <dbReference type="ARBA" id="ARBA00004968"/>
    </source>
</evidence>
<dbReference type="NCBIfam" id="TIGR03178">
    <property type="entry name" value="allantoinase"/>
    <property type="match status" value="1"/>
</dbReference>
<keyword evidence="9" id="KW-0862">Zinc</keyword>
<evidence type="ECO:0000256" key="5">
    <source>
        <dbReference type="ARBA" id="ARBA00011881"/>
    </source>
</evidence>
<keyword evidence="12" id="KW-1185">Reference proteome</keyword>
<organism evidence="11 12">
    <name type="scientific">Naumovozyma castellii</name>
    <name type="common">Yeast</name>
    <name type="synonym">Saccharomyces castellii</name>
    <dbReference type="NCBI Taxonomy" id="27288"/>
    <lineage>
        <taxon>Eukaryota</taxon>
        <taxon>Fungi</taxon>
        <taxon>Dikarya</taxon>
        <taxon>Ascomycota</taxon>
        <taxon>Saccharomycotina</taxon>
        <taxon>Saccharomycetes</taxon>
        <taxon>Saccharomycetales</taxon>
        <taxon>Saccharomycetaceae</taxon>
        <taxon>Naumovozyma</taxon>
    </lineage>
</organism>
<sequence>MTVKSIASTNVIICSKNIAATILYSTSSGKIIEIFENIVISSITDPRLTNYGVSEHTTVSPMVILPGLVDSHVHLNEPGRTEWEGFATGTQAAICGGVTTIIDMPLNAVPPTTTVENLNIKLNAAHNQLWCDVGFWGGLVPDNLHDLIPLVNAGVRGFKGFLIHSGVDEFPSIDENYIMEAMDILGNEKTMMMFHAEMENNDSKEPKEFIEKQLEHNNQNSSSALCQNSSKGPTSEYDPFAYSSFLKSRPDSFETDAINLIIKCMKMVMEQKEKEIPAVHIVHLASQHAISLINEAHNRGLPLTAETCFHYLCIASETIADRATYLKCCPPIREESNRVALWNALRAGTITSVVSDHSPCTPELKLLEKGDFFQAWGGISSVGLGLSLLYTNGASLVEIVKWCCENTSKQVGLQDSKGRIAVGYDADLVIFDPSPTAVITNENTFYKNKLTAYNGYVSKGSVVSVLLRGNTVFTLENGLDKIPRGKAITEKRNIS</sequence>
<dbReference type="GeneID" id="96903678"/>
<dbReference type="AlphaFoldDB" id="G0VET1"/>
<dbReference type="eggNOG" id="KOG2584">
    <property type="taxonomic scope" value="Eukaryota"/>
</dbReference>
<dbReference type="SUPFAM" id="SSF51556">
    <property type="entry name" value="Metallo-dependent hydrolases"/>
    <property type="match status" value="1"/>
</dbReference>
<dbReference type="OMA" id="SRLHVCH"/>
<dbReference type="Gene3D" id="3.20.20.140">
    <property type="entry name" value="Metal-dependent hydrolases"/>
    <property type="match status" value="1"/>
</dbReference>
<dbReference type="InterPro" id="IPR002195">
    <property type="entry name" value="Dihydroorotase_CS"/>
</dbReference>
<dbReference type="UniPathway" id="UPA00395">
    <property type="reaction ID" value="UER00653"/>
</dbReference>
<protein>
    <recommendedName>
        <fullName evidence="6">allantoinase</fullName>
        <ecNumber evidence="6">3.5.2.5</ecNumber>
    </recommendedName>
</protein>
<dbReference type="InterPro" id="IPR006680">
    <property type="entry name" value="Amidohydro-rel"/>
</dbReference>
<dbReference type="Gene3D" id="2.30.40.10">
    <property type="entry name" value="Urease, subunit C, domain 1"/>
    <property type="match status" value="1"/>
</dbReference>
<dbReference type="GO" id="GO:0008270">
    <property type="term" value="F:zinc ion binding"/>
    <property type="evidence" value="ECO:0007669"/>
    <property type="project" value="InterPro"/>
</dbReference>
<dbReference type="InterPro" id="IPR032466">
    <property type="entry name" value="Metal_Hydrolase"/>
</dbReference>
<gene>
    <name evidence="11" type="primary">NCAS0D04910</name>
    <name evidence="11" type="ordered locus">NCAS_0D04910</name>
</gene>
<reference key="2">
    <citation type="submission" date="2011-08" db="EMBL/GenBank/DDBJ databases">
        <title>Genome sequence of Naumovozyma castellii.</title>
        <authorList>
            <person name="Gordon J.L."/>
            <person name="Armisen D."/>
            <person name="Proux-Wera E."/>
            <person name="OhEigeartaigh S.S."/>
            <person name="Byrne K.P."/>
            <person name="Wolfe K.H."/>
        </authorList>
    </citation>
    <scope>NUCLEOTIDE SEQUENCE</scope>
    <source>
        <strain>Type strain:CBS 4309</strain>
    </source>
</reference>
<dbReference type="InterPro" id="IPR050138">
    <property type="entry name" value="DHOase/Allantoinase_Hydrolase"/>
</dbReference>
<dbReference type="InterPro" id="IPR018228">
    <property type="entry name" value="DNase_TatD-rel_CS"/>
</dbReference>
<dbReference type="GO" id="GO:0009442">
    <property type="term" value="P:allantoin assimilation pathway"/>
    <property type="evidence" value="ECO:0007669"/>
    <property type="project" value="EnsemblFungi"/>
</dbReference>
<evidence type="ECO:0000256" key="2">
    <source>
        <dbReference type="ARBA" id="ARBA00001947"/>
    </source>
</evidence>
<dbReference type="Pfam" id="PF01979">
    <property type="entry name" value="Amidohydro_1"/>
    <property type="match status" value="1"/>
</dbReference>
<evidence type="ECO:0000256" key="9">
    <source>
        <dbReference type="ARBA" id="ARBA00022833"/>
    </source>
</evidence>
<dbReference type="RefSeq" id="XP_003676433.1">
    <property type="nucleotide sequence ID" value="XM_003676385.1"/>
</dbReference>
<comment type="similarity">
    <text evidence="4">Belongs to the metallo-dependent hydrolases superfamily. Allantoinase family.</text>
</comment>
<evidence type="ECO:0000256" key="1">
    <source>
        <dbReference type="ARBA" id="ARBA00001756"/>
    </source>
</evidence>
<dbReference type="PROSITE" id="PS00482">
    <property type="entry name" value="DIHYDROOROTASE_1"/>
    <property type="match status" value="1"/>
</dbReference>
<dbReference type="GO" id="GO:0006145">
    <property type="term" value="P:purine nucleobase catabolic process"/>
    <property type="evidence" value="ECO:0007669"/>
    <property type="project" value="TreeGrafter"/>
</dbReference>
<dbReference type="InterPro" id="IPR017593">
    <property type="entry name" value="Allantoinase"/>
</dbReference>
<dbReference type="STRING" id="1064592.G0VET1"/>
<proteinExistence type="inferred from homology"/>
<dbReference type="GO" id="GO:0005737">
    <property type="term" value="C:cytoplasm"/>
    <property type="evidence" value="ECO:0007669"/>
    <property type="project" value="TreeGrafter"/>
</dbReference>
<evidence type="ECO:0000259" key="10">
    <source>
        <dbReference type="Pfam" id="PF01979"/>
    </source>
</evidence>
<dbReference type="PROSITE" id="PS01137">
    <property type="entry name" value="TATD_1"/>
    <property type="match status" value="1"/>
</dbReference>